<sequence>MQEVMNEILNKLRDDPSSITTEDARRLSENAVVGDLRTAKIISAVEAFALANEVVHDVDPQLGQAPHTSLLTVVNDLKIAVEQNPTDVTIEVLRTAQNVVSKMQKAVGHTNAPHPELELELQEEIAKIEPKVAEGTVTIEEANHLHSLEARAHGHTERGGITSIAQSVAARRERQLSLSGGSSPRGNRSRASSCALASQEQSYHDKEINLHKAEATIKPKVTDGTVTENDANLLHSRETRAHGKTEKSGLTASAQSFVSQKRQESLSDLTNTSPQGSMEEYKHRKEHSQQDRDVASKLSQMSLESKAKDEPENGQVNKAAHAMTGVHKRENSQPMA</sequence>
<dbReference type="EMBL" id="MU006218">
    <property type="protein sequence ID" value="KAF2831629.1"/>
    <property type="molecule type" value="Genomic_DNA"/>
</dbReference>
<dbReference type="OrthoDB" id="2799468at2759"/>
<dbReference type="AlphaFoldDB" id="A0A6A7AG27"/>
<feature type="region of interest" description="Disordered" evidence="1">
    <location>
        <begin position="169"/>
        <end position="202"/>
    </location>
</feature>
<dbReference type="Proteomes" id="UP000799424">
    <property type="component" value="Unassembled WGS sequence"/>
</dbReference>
<keyword evidence="3" id="KW-1185">Reference proteome</keyword>
<feature type="compositionally biased region" description="Polar residues" evidence="1">
    <location>
        <begin position="248"/>
        <end position="276"/>
    </location>
</feature>
<protein>
    <recommendedName>
        <fullName evidence="4">SMP domain-containing protein</fullName>
    </recommendedName>
</protein>
<evidence type="ECO:0000313" key="3">
    <source>
        <dbReference type="Proteomes" id="UP000799424"/>
    </source>
</evidence>
<feature type="compositionally biased region" description="Basic and acidic residues" evidence="1">
    <location>
        <begin position="279"/>
        <end position="295"/>
    </location>
</feature>
<feature type="compositionally biased region" description="Basic and acidic residues" evidence="1">
    <location>
        <begin position="327"/>
        <end position="336"/>
    </location>
</feature>
<feature type="compositionally biased region" description="Basic and acidic residues" evidence="1">
    <location>
        <begin position="235"/>
        <end position="247"/>
    </location>
</feature>
<accession>A0A6A7AG27</accession>
<evidence type="ECO:0000256" key="1">
    <source>
        <dbReference type="SAM" id="MobiDB-lite"/>
    </source>
</evidence>
<name>A0A6A7AG27_9PLEO</name>
<evidence type="ECO:0000313" key="2">
    <source>
        <dbReference type="EMBL" id="KAF2831629.1"/>
    </source>
</evidence>
<gene>
    <name evidence="2" type="ORF">CC86DRAFT_342578</name>
</gene>
<feature type="region of interest" description="Disordered" evidence="1">
    <location>
        <begin position="215"/>
        <end position="336"/>
    </location>
</feature>
<feature type="compositionally biased region" description="Low complexity" evidence="1">
    <location>
        <begin position="177"/>
        <end position="193"/>
    </location>
</feature>
<reference evidence="2" key="1">
    <citation type="journal article" date="2020" name="Stud. Mycol.">
        <title>101 Dothideomycetes genomes: a test case for predicting lifestyles and emergence of pathogens.</title>
        <authorList>
            <person name="Haridas S."/>
            <person name="Albert R."/>
            <person name="Binder M."/>
            <person name="Bloem J."/>
            <person name="Labutti K."/>
            <person name="Salamov A."/>
            <person name="Andreopoulos B."/>
            <person name="Baker S."/>
            <person name="Barry K."/>
            <person name="Bills G."/>
            <person name="Bluhm B."/>
            <person name="Cannon C."/>
            <person name="Castanera R."/>
            <person name="Culley D."/>
            <person name="Daum C."/>
            <person name="Ezra D."/>
            <person name="Gonzalez J."/>
            <person name="Henrissat B."/>
            <person name="Kuo A."/>
            <person name="Liang C."/>
            <person name="Lipzen A."/>
            <person name="Lutzoni F."/>
            <person name="Magnuson J."/>
            <person name="Mondo S."/>
            <person name="Nolan M."/>
            <person name="Ohm R."/>
            <person name="Pangilinan J."/>
            <person name="Park H.-J."/>
            <person name="Ramirez L."/>
            <person name="Alfaro M."/>
            <person name="Sun H."/>
            <person name="Tritt A."/>
            <person name="Yoshinaga Y."/>
            <person name="Zwiers L.-H."/>
            <person name="Turgeon B."/>
            <person name="Goodwin S."/>
            <person name="Spatafora J."/>
            <person name="Crous P."/>
            <person name="Grigoriev I."/>
        </authorList>
    </citation>
    <scope>NUCLEOTIDE SEQUENCE</scope>
    <source>
        <strain evidence="2">CBS 113818</strain>
    </source>
</reference>
<evidence type="ECO:0008006" key="4">
    <source>
        <dbReference type="Google" id="ProtNLM"/>
    </source>
</evidence>
<proteinExistence type="predicted"/>
<organism evidence="2 3">
    <name type="scientific">Ophiobolus disseminans</name>
    <dbReference type="NCBI Taxonomy" id="1469910"/>
    <lineage>
        <taxon>Eukaryota</taxon>
        <taxon>Fungi</taxon>
        <taxon>Dikarya</taxon>
        <taxon>Ascomycota</taxon>
        <taxon>Pezizomycotina</taxon>
        <taxon>Dothideomycetes</taxon>
        <taxon>Pleosporomycetidae</taxon>
        <taxon>Pleosporales</taxon>
        <taxon>Pleosporineae</taxon>
        <taxon>Phaeosphaeriaceae</taxon>
        <taxon>Ophiobolus</taxon>
    </lineage>
</organism>